<dbReference type="InParanoid" id="A0A7J7DDI2"/>
<dbReference type="InterPro" id="IPR004046">
    <property type="entry name" value="GST_C"/>
</dbReference>
<dbReference type="Pfam" id="PF02798">
    <property type="entry name" value="GST_N"/>
    <property type="match status" value="1"/>
</dbReference>
<keyword evidence="4" id="KW-0808">Transferase</keyword>
<organism evidence="4 5">
    <name type="scientific">Tripterygium wilfordii</name>
    <name type="common">Thunder God vine</name>
    <dbReference type="NCBI Taxonomy" id="458696"/>
    <lineage>
        <taxon>Eukaryota</taxon>
        <taxon>Viridiplantae</taxon>
        <taxon>Streptophyta</taxon>
        <taxon>Embryophyta</taxon>
        <taxon>Tracheophyta</taxon>
        <taxon>Spermatophyta</taxon>
        <taxon>Magnoliopsida</taxon>
        <taxon>eudicotyledons</taxon>
        <taxon>Gunneridae</taxon>
        <taxon>Pentapetalae</taxon>
        <taxon>rosids</taxon>
        <taxon>fabids</taxon>
        <taxon>Celastrales</taxon>
        <taxon>Celastraceae</taxon>
        <taxon>Tripterygium</taxon>
    </lineage>
</organism>
<evidence type="ECO:0000313" key="4">
    <source>
        <dbReference type="EMBL" id="KAF5744420.1"/>
    </source>
</evidence>
<comment type="similarity">
    <text evidence="1">Belongs to the GST superfamily. Zeta family.</text>
</comment>
<dbReference type="SFLD" id="SFLDG00358">
    <property type="entry name" value="Main_(cytGST)"/>
    <property type="match status" value="1"/>
</dbReference>
<feature type="domain" description="GST N-terminal" evidence="2">
    <location>
        <begin position="4"/>
        <end position="119"/>
    </location>
</feature>
<dbReference type="NCBIfam" id="TIGR01262">
    <property type="entry name" value="maiA"/>
    <property type="match status" value="1"/>
</dbReference>
<dbReference type="InterPro" id="IPR036282">
    <property type="entry name" value="Glutathione-S-Trfase_C_sf"/>
</dbReference>
<dbReference type="PANTHER" id="PTHR42673">
    <property type="entry name" value="MALEYLACETOACETATE ISOMERASE"/>
    <property type="match status" value="1"/>
</dbReference>
<evidence type="ECO:0000259" key="2">
    <source>
        <dbReference type="PROSITE" id="PS50404"/>
    </source>
</evidence>
<dbReference type="InterPro" id="IPR040079">
    <property type="entry name" value="Glutathione_S-Trfase"/>
</dbReference>
<dbReference type="SUPFAM" id="SSF52833">
    <property type="entry name" value="Thioredoxin-like"/>
    <property type="match status" value="1"/>
</dbReference>
<dbReference type="EMBL" id="JAAARO010000008">
    <property type="protein sequence ID" value="KAF5744420.1"/>
    <property type="molecule type" value="Genomic_DNA"/>
</dbReference>
<dbReference type="FunFam" id="1.20.1050.10:FF:000017">
    <property type="entry name" value="Maleylacetoacetate isomerase"/>
    <property type="match status" value="1"/>
</dbReference>
<gene>
    <name evidence="4" type="ORF">HS088_TW08G01026</name>
</gene>
<dbReference type="InterPro" id="IPR034330">
    <property type="entry name" value="GST_Zeta_C"/>
</dbReference>
<proteinExistence type="inferred from homology"/>
<evidence type="ECO:0000313" key="5">
    <source>
        <dbReference type="Proteomes" id="UP000593562"/>
    </source>
</evidence>
<dbReference type="GO" id="GO:0016034">
    <property type="term" value="F:maleylacetoacetate isomerase activity"/>
    <property type="evidence" value="ECO:0007669"/>
    <property type="project" value="TreeGrafter"/>
</dbReference>
<evidence type="ECO:0000256" key="1">
    <source>
        <dbReference type="ARBA" id="ARBA00010007"/>
    </source>
</evidence>
<dbReference type="FunCoup" id="A0A7J7DDI2">
    <property type="interactions" value="2233"/>
</dbReference>
<dbReference type="Gene3D" id="1.20.1050.10">
    <property type="match status" value="1"/>
</dbReference>
<dbReference type="InterPro" id="IPR005955">
    <property type="entry name" value="GST_Zeta"/>
</dbReference>
<keyword evidence="5" id="KW-1185">Reference proteome</keyword>
<dbReference type="AlphaFoldDB" id="A0A7J7DDI2"/>
<dbReference type="PANTHER" id="PTHR42673:SF4">
    <property type="entry name" value="MALEYLACETOACETATE ISOMERASE"/>
    <property type="match status" value="1"/>
</dbReference>
<dbReference type="GO" id="GO:0006749">
    <property type="term" value="P:glutathione metabolic process"/>
    <property type="evidence" value="ECO:0007669"/>
    <property type="project" value="TreeGrafter"/>
</dbReference>
<protein>
    <submittedName>
        <fullName evidence="4">Glutathione S-transferase 2 isoform 4</fullName>
    </submittedName>
</protein>
<dbReference type="Proteomes" id="UP000593562">
    <property type="component" value="Unassembled WGS sequence"/>
</dbReference>
<dbReference type="InterPro" id="IPR036249">
    <property type="entry name" value="Thioredoxin-like_sf"/>
</dbReference>
<dbReference type="GO" id="GO:0006559">
    <property type="term" value="P:L-phenylalanine catabolic process"/>
    <property type="evidence" value="ECO:0007669"/>
    <property type="project" value="TreeGrafter"/>
</dbReference>
<dbReference type="SFLD" id="SFLDS00019">
    <property type="entry name" value="Glutathione_Transferase_(cytos"/>
    <property type="match status" value="1"/>
</dbReference>
<evidence type="ECO:0000259" key="3">
    <source>
        <dbReference type="PROSITE" id="PS50405"/>
    </source>
</evidence>
<accession>A0A7J7DDI2</accession>
<dbReference type="GO" id="GO:0004364">
    <property type="term" value="F:glutathione transferase activity"/>
    <property type="evidence" value="ECO:0007669"/>
    <property type="project" value="TreeGrafter"/>
</dbReference>
<dbReference type="Gene3D" id="3.40.30.10">
    <property type="entry name" value="Glutaredoxin"/>
    <property type="match status" value="1"/>
</dbReference>
<dbReference type="Pfam" id="PF14497">
    <property type="entry name" value="GST_C_3"/>
    <property type="match status" value="1"/>
</dbReference>
<dbReference type="PROSITE" id="PS50404">
    <property type="entry name" value="GST_NTER"/>
    <property type="match status" value="1"/>
</dbReference>
<name>A0A7J7DDI2_TRIWF</name>
<dbReference type="InterPro" id="IPR004045">
    <property type="entry name" value="Glutathione_S-Trfase_N"/>
</dbReference>
<dbReference type="InterPro" id="IPR010987">
    <property type="entry name" value="Glutathione-S-Trfase_C-like"/>
</dbReference>
<comment type="caution">
    <text evidence="4">The sequence shown here is derived from an EMBL/GenBank/DDBJ whole genome shotgun (WGS) entry which is preliminary data.</text>
</comment>
<dbReference type="PROSITE" id="PS50405">
    <property type="entry name" value="GST_CTER"/>
    <property type="match status" value="1"/>
</dbReference>
<sequence length="255" mass="29032">MSTSNLKLYSNWISTCSFRVRIGLNLKGYSSFLQFSYHLCYLGDEFLELLLAHIYLLMASKGLSYDYIPINLVKGEQFSDEFTKLNPIGYLPVLVDGEFVVSDSFAILMYLEEKYPQHSLLPNDPQKRAINYQAASILSSSMQPFQNMGTLKYIHEKIGPDETHNWVKYHLERGFTALEKLLKNYAGRYATGDEAYLADLFLAPQIYAALKNFNLGLAEFPLLLRLHEAYSDHPAFQDAMPEKQPDSPPSITTAT</sequence>
<dbReference type="SUPFAM" id="SSF47616">
    <property type="entry name" value="GST C-terminal domain-like"/>
    <property type="match status" value="1"/>
</dbReference>
<dbReference type="GO" id="GO:0005737">
    <property type="term" value="C:cytoplasm"/>
    <property type="evidence" value="ECO:0007669"/>
    <property type="project" value="InterPro"/>
</dbReference>
<dbReference type="CDD" id="cd03191">
    <property type="entry name" value="GST_C_Zeta"/>
    <property type="match status" value="1"/>
</dbReference>
<reference evidence="4 5" key="1">
    <citation type="journal article" date="2020" name="Nat. Commun.">
        <title>Genome of Tripterygium wilfordii and identification of cytochrome P450 involved in triptolide biosynthesis.</title>
        <authorList>
            <person name="Tu L."/>
            <person name="Su P."/>
            <person name="Zhang Z."/>
            <person name="Gao L."/>
            <person name="Wang J."/>
            <person name="Hu T."/>
            <person name="Zhou J."/>
            <person name="Zhang Y."/>
            <person name="Zhao Y."/>
            <person name="Liu Y."/>
            <person name="Song Y."/>
            <person name="Tong Y."/>
            <person name="Lu Y."/>
            <person name="Yang J."/>
            <person name="Xu C."/>
            <person name="Jia M."/>
            <person name="Peters R.J."/>
            <person name="Huang L."/>
            <person name="Gao W."/>
        </authorList>
    </citation>
    <scope>NUCLEOTIDE SEQUENCE [LARGE SCALE GENOMIC DNA]</scope>
    <source>
        <strain evidence="5">cv. XIE 37</strain>
        <tissue evidence="4">Leaf</tissue>
    </source>
</reference>
<feature type="domain" description="GST C-terminal" evidence="3">
    <location>
        <begin position="124"/>
        <end position="249"/>
    </location>
</feature>